<protein>
    <submittedName>
        <fullName evidence="2">Uncharacterized protein</fullName>
    </submittedName>
</protein>
<keyword evidence="1" id="KW-1133">Transmembrane helix</keyword>
<feature type="transmembrane region" description="Helical" evidence="1">
    <location>
        <begin position="48"/>
        <end position="68"/>
    </location>
</feature>
<dbReference type="AlphaFoldDB" id="A0A3L6DBZ9"/>
<reference evidence="2 3" key="1">
    <citation type="journal article" date="2018" name="Nat. Genet.">
        <title>Extensive intraspecific gene order and gene structural variations between Mo17 and other maize genomes.</title>
        <authorList>
            <person name="Sun S."/>
            <person name="Zhou Y."/>
            <person name="Chen J."/>
            <person name="Shi J."/>
            <person name="Zhao H."/>
            <person name="Zhao H."/>
            <person name="Song W."/>
            <person name="Zhang M."/>
            <person name="Cui Y."/>
            <person name="Dong X."/>
            <person name="Liu H."/>
            <person name="Ma X."/>
            <person name="Jiao Y."/>
            <person name="Wang B."/>
            <person name="Wei X."/>
            <person name="Stein J.C."/>
            <person name="Glaubitz J.C."/>
            <person name="Lu F."/>
            <person name="Yu G."/>
            <person name="Liang C."/>
            <person name="Fengler K."/>
            <person name="Li B."/>
            <person name="Rafalski A."/>
            <person name="Schnable P.S."/>
            <person name="Ware D.H."/>
            <person name="Buckler E.S."/>
            <person name="Lai J."/>
        </authorList>
    </citation>
    <scope>NUCLEOTIDE SEQUENCE [LARGE SCALE GENOMIC DNA]</scope>
    <source>
        <strain evidence="3">cv. Missouri 17</strain>
        <tissue evidence="2">Seedling</tissue>
    </source>
</reference>
<dbReference type="Proteomes" id="UP000251960">
    <property type="component" value="Chromosome 9"/>
</dbReference>
<evidence type="ECO:0000256" key="1">
    <source>
        <dbReference type="SAM" id="Phobius"/>
    </source>
</evidence>
<accession>A0A3L6DBZ9</accession>
<sequence length="81" mass="9086">MSISLIIKRDSRKISRIPLDLANSIRKGKGRAKESLHHLRAIKFATNVVVRATLLGTALVLSILFFYINNPSRRKSLTSLV</sequence>
<name>A0A3L6DBZ9_MAIZE</name>
<comment type="caution">
    <text evidence="2">The sequence shown here is derived from an EMBL/GenBank/DDBJ whole genome shotgun (WGS) entry which is preliminary data.</text>
</comment>
<proteinExistence type="predicted"/>
<keyword evidence="1" id="KW-0812">Transmembrane</keyword>
<keyword evidence="1" id="KW-0472">Membrane</keyword>
<gene>
    <name evidence="2" type="ORF">Zm00014a_038525</name>
</gene>
<dbReference type="EMBL" id="NCVQ01000010">
    <property type="protein sequence ID" value="PWZ05673.1"/>
    <property type="molecule type" value="Genomic_DNA"/>
</dbReference>
<evidence type="ECO:0000313" key="3">
    <source>
        <dbReference type="Proteomes" id="UP000251960"/>
    </source>
</evidence>
<evidence type="ECO:0000313" key="2">
    <source>
        <dbReference type="EMBL" id="PWZ05673.1"/>
    </source>
</evidence>
<organism evidence="2 3">
    <name type="scientific">Zea mays</name>
    <name type="common">Maize</name>
    <dbReference type="NCBI Taxonomy" id="4577"/>
    <lineage>
        <taxon>Eukaryota</taxon>
        <taxon>Viridiplantae</taxon>
        <taxon>Streptophyta</taxon>
        <taxon>Embryophyta</taxon>
        <taxon>Tracheophyta</taxon>
        <taxon>Spermatophyta</taxon>
        <taxon>Magnoliopsida</taxon>
        <taxon>Liliopsida</taxon>
        <taxon>Poales</taxon>
        <taxon>Poaceae</taxon>
        <taxon>PACMAD clade</taxon>
        <taxon>Panicoideae</taxon>
        <taxon>Andropogonodae</taxon>
        <taxon>Andropogoneae</taxon>
        <taxon>Tripsacinae</taxon>
        <taxon>Zea</taxon>
    </lineage>
</organism>